<dbReference type="Proteomes" id="UP001280121">
    <property type="component" value="Unassembled WGS sequence"/>
</dbReference>
<sequence>MGGAPSMPPHVGGGSSIGDKRTVLAGGPWSFDNALIVFEEPEGMGDIQNMQFSQVDLWVQIHNVPMLCVTEEIGRCLGSLTREVKEIDGGESGDGVESIMLLKYERLSEFCFCCLIFGHVMRECLDTTATAGSGDDGVLDFGYWLKASTPIKKTSTLLSRRENRDTTETSSRFMVDGEALTKESPSELIKIEKSEPSPTDGRIVGLQYHTKKGSSSNGNEKSGSTEVGINILADAKQSYMGVEAGLVSPIQAPLDIHLGPNKQIVLADESIGSTTMVRITKDSKATDPSFIFGESPRLTGKWKRQAQKMLMDEASIDNEHGLGKRLSDGSNIGGGDVVKKTRTDGLVSSKYSLEVHWILRPSGEVKQNRSPCLWDHVGITFILRRVWLILRSVESDKLFMGEGEYVAWATTRDCSAFKRIFDCYVSASGQAVNYQKSTMCVSLKVSRNSTSVLVGILEVKVVKCHERYLSLSSIIGRNKRQLFGYEILSLEKTDLGKGLLEAGLRWRIRDGALVSIYGDRWLHRPLTFKVWSPPLLDLNAKVKDLKTTSCGWDIKLIQRSFNRDDASHILSIPLSSSGVVDNLFWHYEKLGSYLVRSGYRLDCFLMQESSTSGGATMLDDQPLLDFLLACKDCMKVDDFETLCVILWRICSSARVGFRWKLPLGMSKINMDVTIDGVNGKVGIGIIIRSDAGKVLASCAHVIFVGYSAQVAEAVAILRGF</sequence>
<dbReference type="PANTHER" id="PTHR31286">
    <property type="entry name" value="GLYCINE-RICH CELL WALL STRUCTURAL PROTEIN 1.8-LIKE"/>
    <property type="match status" value="1"/>
</dbReference>
<dbReference type="PANTHER" id="PTHR31286:SF167">
    <property type="entry name" value="OS09G0268800 PROTEIN"/>
    <property type="match status" value="1"/>
</dbReference>
<feature type="domain" description="Zinc knuckle CX2CX4HX4C" evidence="1">
    <location>
        <begin position="96"/>
        <end position="125"/>
    </location>
</feature>
<gene>
    <name evidence="2" type="ORF">Ddye_000408</name>
</gene>
<evidence type="ECO:0000313" key="2">
    <source>
        <dbReference type="EMBL" id="KAK2661834.1"/>
    </source>
</evidence>
<proteinExistence type="predicted"/>
<dbReference type="EMBL" id="JANJYI010000001">
    <property type="protein sequence ID" value="KAK2661834.1"/>
    <property type="molecule type" value="Genomic_DNA"/>
</dbReference>
<evidence type="ECO:0000313" key="3">
    <source>
        <dbReference type="Proteomes" id="UP001280121"/>
    </source>
</evidence>
<accession>A0AAD9XLM8</accession>
<keyword evidence="3" id="KW-1185">Reference proteome</keyword>
<organism evidence="2 3">
    <name type="scientific">Dipteronia dyeriana</name>
    <dbReference type="NCBI Taxonomy" id="168575"/>
    <lineage>
        <taxon>Eukaryota</taxon>
        <taxon>Viridiplantae</taxon>
        <taxon>Streptophyta</taxon>
        <taxon>Embryophyta</taxon>
        <taxon>Tracheophyta</taxon>
        <taxon>Spermatophyta</taxon>
        <taxon>Magnoliopsida</taxon>
        <taxon>eudicotyledons</taxon>
        <taxon>Gunneridae</taxon>
        <taxon>Pentapetalae</taxon>
        <taxon>rosids</taxon>
        <taxon>malvids</taxon>
        <taxon>Sapindales</taxon>
        <taxon>Sapindaceae</taxon>
        <taxon>Hippocastanoideae</taxon>
        <taxon>Acereae</taxon>
        <taxon>Dipteronia</taxon>
    </lineage>
</organism>
<comment type="caution">
    <text evidence="2">The sequence shown here is derived from an EMBL/GenBank/DDBJ whole genome shotgun (WGS) entry which is preliminary data.</text>
</comment>
<dbReference type="InterPro" id="IPR040256">
    <property type="entry name" value="At4g02000-like"/>
</dbReference>
<name>A0AAD9XLM8_9ROSI</name>
<evidence type="ECO:0000259" key="1">
    <source>
        <dbReference type="Pfam" id="PF14392"/>
    </source>
</evidence>
<dbReference type="Pfam" id="PF14392">
    <property type="entry name" value="zf-CCHC_4"/>
    <property type="match status" value="1"/>
</dbReference>
<dbReference type="AlphaFoldDB" id="A0AAD9XLM8"/>
<protein>
    <recommendedName>
        <fullName evidence="1">Zinc knuckle CX2CX4HX4C domain-containing protein</fullName>
    </recommendedName>
</protein>
<reference evidence="2" key="1">
    <citation type="journal article" date="2023" name="Plant J.">
        <title>Genome sequences and population genomics provide insights into the demographic history, inbreeding, and mutation load of two 'living fossil' tree species of Dipteronia.</title>
        <authorList>
            <person name="Feng Y."/>
            <person name="Comes H.P."/>
            <person name="Chen J."/>
            <person name="Zhu S."/>
            <person name="Lu R."/>
            <person name="Zhang X."/>
            <person name="Li P."/>
            <person name="Qiu J."/>
            <person name="Olsen K.M."/>
            <person name="Qiu Y."/>
        </authorList>
    </citation>
    <scope>NUCLEOTIDE SEQUENCE</scope>
    <source>
        <strain evidence="2">KIB01</strain>
    </source>
</reference>
<dbReference type="InterPro" id="IPR025836">
    <property type="entry name" value="Zn_knuckle_CX2CX4HX4C"/>
</dbReference>